<dbReference type="PANTHER" id="PTHR31223">
    <property type="entry name" value="LOG FAMILY PROTEIN YJL055W"/>
    <property type="match status" value="1"/>
</dbReference>
<dbReference type="GO" id="GO:0005829">
    <property type="term" value="C:cytosol"/>
    <property type="evidence" value="ECO:0007669"/>
    <property type="project" value="TreeGrafter"/>
</dbReference>
<dbReference type="GO" id="GO:0009691">
    <property type="term" value="P:cytokinin biosynthetic process"/>
    <property type="evidence" value="ECO:0007669"/>
    <property type="project" value="TreeGrafter"/>
</dbReference>
<dbReference type="AlphaFoldDB" id="A0A6J6WBY9"/>
<evidence type="ECO:0000313" key="1">
    <source>
        <dbReference type="EMBL" id="CAB4781005.1"/>
    </source>
</evidence>
<reference evidence="1" key="1">
    <citation type="submission" date="2020-05" db="EMBL/GenBank/DDBJ databases">
        <authorList>
            <person name="Chiriac C."/>
            <person name="Salcher M."/>
            <person name="Ghai R."/>
            <person name="Kavagutti S V."/>
        </authorList>
    </citation>
    <scope>NUCLEOTIDE SEQUENCE</scope>
</reference>
<sequence length="105" mass="11393">MDARADAFLALPGGLGTLEELLEIWVARTLGLHDKPVVVLDPDGLFDPLKAQVQAFVDQGFLRQSAADALIWTRSVDQAIEAIEFGLGHQAHLSPSGYEVLEDQP</sequence>
<accession>A0A6J6WBY9</accession>
<dbReference type="GO" id="GO:0016799">
    <property type="term" value="F:hydrolase activity, hydrolyzing N-glycosyl compounds"/>
    <property type="evidence" value="ECO:0007669"/>
    <property type="project" value="TreeGrafter"/>
</dbReference>
<name>A0A6J6WBY9_9ZZZZ</name>
<dbReference type="Pfam" id="PF03641">
    <property type="entry name" value="Lysine_decarbox"/>
    <property type="match status" value="1"/>
</dbReference>
<dbReference type="PANTHER" id="PTHR31223:SF70">
    <property type="entry name" value="LOG FAMILY PROTEIN YJL055W"/>
    <property type="match status" value="1"/>
</dbReference>
<dbReference type="EMBL" id="CAEZZX010000135">
    <property type="protein sequence ID" value="CAB4781005.1"/>
    <property type="molecule type" value="Genomic_DNA"/>
</dbReference>
<dbReference type="Gene3D" id="3.40.50.450">
    <property type="match status" value="1"/>
</dbReference>
<proteinExistence type="predicted"/>
<gene>
    <name evidence="1" type="ORF">UFOPK2938_00726</name>
</gene>
<dbReference type="InterPro" id="IPR031100">
    <property type="entry name" value="LOG_fam"/>
</dbReference>
<organism evidence="1">
    <name type="scientific">freshwater metagenome</name>
    <dbReference type="NCBI Taxonomy" id="449393"/>
    <lineage>
        <taxon>unclassified sequences</taxon>
        <taxon>metagenomes</taxon>
        <taxon>ecological metagenomes</taxon>
    </lineage>
</organism>
<dbReference type="SUPFAM" id="SSF102405">
    <property type="entry name" value="MCP/YpsA-like"/>
    <property type="match status" value="1"/>
</dbReference>
<protein>
    <submittedName>
        <fullName evidence="1">Unannotated protein</fullName>
    </submittedName>
</protein>